<dbReference type="GO" id="GO:0032797">
    <property type="term" value="C:SMN complex"/>
    <property type="evidence" value="ECO:0007669"/>
    <property type="project" value="TreeGrafter"/>
</dbReference>
<comment type="caution">
    <text evidence="3">The sequence shown here is derived from an EMBL/GenBank/DDBJ whole genome shotgun (WGS) entry which is preliminary data.</text>
</comment>
<feature type="compositionally biased region" description="Polar residues" evidence="2">
    <location>
        <begin position="201"/>
        <end position="213"/>
    </location>
</feature>
<dbReference type="PANTHER" id="PTHR12794:SF0">
    <property type="entry name" value="GEM-ASSOCIATED PROTEIN 2"/>
    <property type="match status" value="1"/>
</dbReference>
<sequence length="370" mass="41593">MSEKNSRKAFDIGRIPKNLDLSSPPVTGFDYLYRVRLETRKCPKVVVSNIDTTKFLSRQTVQVDPFNGFVRARPGFEPDPAWQDDQLDTFITTRTEVFQNREEMKKKFPKRNFPKITDEQGWCLFCLGSTIHQKVFTSGQNKVETTDNAQAHFSGSTFQRFPRESTADSLGAFVSKKSTNDSSGVPHSSSTADSKLSSDSQTLISNSSNTMDTSEAAEESSSSVIDRNFKKNLRTQNSQSTTPDSEPKSKRSRCTNPDVTSDGHPPLLSIVLRLNQTRITRLLAFHLNWLDTAGYSDAQGRWLYALLMCLEKPLDPGDCAMLRSLSRKCSRLRSEIVDPKDGLVLSINLVLSIISRFFDQKDMSDGFLVE</sequence>
<name>A0AAV6UFN7_9ARAC</name>
<proteinExistence type="inferred from homology"/>
<dbReference type="EMBL" id="JAFNEN010000456">
    <property type="protein sequence ID" value="KAG8182648.1"/>
    <property type="molecule type" value="Genomic_DNA"/>
</dbReference>
<dbReference type="PANTHER" id="PTHR12794">
    <property type="entry name" value="GEMIN2"/>
    <property type="match status" value="1"/>
</dbReference>
<comment type="similarity">
    <text evidence="1">Belongs to the gemin-2 family.</text>
</comment>
<feature type="region of interest" description="Disordered" evidence="2">
    <location>
        <begin position="176"/>
        <end position="261"/>
    </location>
</feature>
<keyword evidence="4" id="KW-1185">Reference proteome</keyword>
<evidence type="ECO:0000313" key="4">
    <source>
        <dbReference type="Proteomes" id="UP000827092"/>
    </source>
</evidence>
<dbReference type="Gene3D" id="1.20.58.1070">
    <property type="match status" value="1"/>
</dbReference>
<reference evidence="3 4" key="1">
    <citation type="journal article" date="2022" name="Nat. Ecol. Evol.">
        <title>A masculinizing supergene underlies an exaggerated male reproductive morph in a spider.</title>
        <authorList>
            <person name="Hendrickx F."/>
            <person name="De Corte Z."/>
            <person name="Sonet G."/>
            <person name="Van Belleghem S.M."/>
            <person name="Kostlbacher S."/>
            <person name="Vangestel C."/>
        </authorList>
    </citation>
    <scope>NUCLEOTIDE SEQUENCE [LARGE SCALE GENOMIC DNA]</scope>
    <source>
        <strain evidence="3">W744_W776</strain>
    </source>
</reference>
<feature type="compositionally biased region" description="Polar residues" evidence="2">
    <location>
        <begin position="234"/>
        <end position="244"/>
    </location>
</feature>
<feature type="compositionally biased region" description="Low complexity" evidence="2">
    <location>
        <begin position="188"/>
        <end position="200"/>
    </location>
</feature>
<accession>A0AAV6UFN7</accession>
<dbReference type="Pfam" id="PF04938">
    <property type="entry name" value="SIP1"/>
    <property type="match status" value="1"/>
</dbReference>
<evidence type="ECO:0000256" key="2">
    <source>
        <dbReference type="SAM" id="MobiDB-lite"/>
    </source>
</evidence>
<dbReference type="AlphaFoldDB" id="A0AAV6UFN7"/>
<evidence type="ECO:0000256" key="1">
    <source>
        <dbReference type="ARBA" id="ARBA00025758"/>
    </source>
</evidence>
<dbReference type="Proteomes" id="UP000827092">
    <property type="component" value="Unassembled WGS sequence"/>
</dbReference>
<dbReference type="GO" id="GO:0000387">
    <property type="term" value="P:spliceosomal snRNP assembly"/>
    <property type="evidence" value="ECO:0007669"/>
    <property type="project" value="InterPro"/>
</dbReference>
<organism evidence="3 4">
    <name type="scientific">Oedothorax gibbosus</name>
    <dbReference type="NCBI Taxonomy" id="931172"/>
    <lineage>
        <taxon>Eukaryota</taxon>
        <taxon>Metazoa</taxon>
        <taxon>Ecdysozoa</taxon>
        <taxon>Arthropoda</taxon>
        <taxon>Chelicerata</taxon>
        <taxon>Arachnida</taxon>
        <taxon>Araneae</taxon>
        <taxon>Araneomorphae</taxon>
        <taxon>Entelegynae</taxon>
        <taxon>Araneoidea</taxon>
        <taxon>Linyphiidae</taxon>
        <taxon>Erigoninae</taxon>
        <taxon>Oedothorax</taxon>
    </lineage>
</organism>
<evidence type="ECO:0008006" key="5">
    <source>
        <dbReference type="Google" id="ProtNLM"/>
    </source>
</evidence>
<dbReference type="InterPro" id="IPR035426">
    <property type="entry name" value="Gemin2/Brr1"/>
</dbReference>
<feature type="compositionally biased region" description="Polar residues" evidence="2">
    <location>
        <begin position="176"/>
        <end position="187"/>
    </location>
</feature>
<protein>
    <recommendedName>
        <fullName evidence="5">Gem-associated protein 2</fullName>
    </recommendedName>
</protein>
<evidence type="ECO:0000313" key="3">
    <source>
        <dbReference type="EMBL" id="KAG8182648.1"/>
    </source>
</evidence>
<dbReference type="GO" id="GO:0005634">
    <property type="term" value="C:nucleus"/>
    <property type="evidence" value="ECO:0007669"/>
    <property type="project" value="TreeGrafter"/>
</dbReference>
<gene>
    <name evidence="3" type="ORF">JTE90_018484</name>
</gene>